<dbReference type="Gene3D" id="3.30.390.30">
    <property type="match status" value="1"/>
</dbReference>
<dbReference type="InterPro" id="IPR004099">
    <property type="entry name" value="Pyr_nucl-diS_OxRdtase_dimer"/>
</dbReference>
<protein>
    <submittedName>
        <fullName evidence="7">NAD(P)/FAD-dependent oxidoreductase</fullName>
    </submittedName>
</protein>
<evidence type="ECO:0000259" key="6">
    <source>
        <dbReference type="Pfam" id="PF07992"/>
    </source>
</evidence>
<dbReference type="EMBL" id="CP107020">
    <property type="protein sequence ID" value="UYG16196.1"/>
    <property type="molecule type" value="Genomic_DNA"/>
</dbReference>
<dbReference type="InterPro" id="IPR036188">
    <property type="entry name" value="FAD/NAD-bd_sf"/>
</dbReference>
<dbReference type="InterPro" id="IPR001100">
    <property type="entry name" value="Pyr_nuc-diS_OxRdtase"/>
</dbReference>
<keyword evidence="8" id="KW-1185">Reference proteome</keyword>
<organism evidence="7 8">
    <name type="scientific">Brachybacterium huguangmaarense</name>
    <dbReference type="NCBI Taxonomy" id="1652028"/>
    <lineage>
        <taxon>Bacteria</taxon>
        <taxon>Bacillati</taxon>
        <taxon>Actinomycetota</taxon>
        <taxon>Actinomycetes</taxon>
        <taxon>Micrococcales</taxon>
        <taxon>Dermabacteraceae</taxon>
        <taxon>Brachybacterium</taxon>
    </lineage>
</organism>
<evidence type="ECO:0000259" key="5">
    <source>
        <dbReference type="Pfam" id="PF02852"/>
    </source>
</evidence>
<gene>
    <name evidence="7" type="ORF">BRM3_11280</name>
</gene>
<name>A0ABY6G029_9MICO</name>
<accession>A0ABY6G029</accession>
<evidence type="ECO:0000313" key="8">
    <source>
        <dbReference type="Proteomes" id="UP001164305"/>
    </source>
</evidence>
<keyword evidence="4" id="KW-0274">FAD</keyword>
<comment type="similarity">
    <text evidence="2">Belongs to the class-I pyridine nucleotide-disulfide oxidoreductase family.</text>
</comment>
<proteinExistence type="inferred from homology"/>
<dbReference type="PIRSF" id="PIRSF000350">
    <property type="entry name" value="Mercury_reductase_MerA"/>
    <property type="match status" value="1"/>
</dbReference>
<dbReference type="Gene3D" id="3.50.50.60">
    <property type="entry name" value="FAD/NAD(P)-binding domain"/>
    <property type="match status" value="2"/>
</dbReference>
<evidence type="ECO:0000313" key="7">
    <source>
        <dbReference type="EMBL" id="UYG16196.1"/>
    </source>
</evidence>
<dbReference type="PANTHER" id="PTHR43014:SF5">
    <property type="entry name" value="GLUTATHIONE REDUCTASE (NADPH)"/>
    <property type="match status" value="1"/>
</dbReference>
<keyword evidence="3" id="KW-0285">Flavoprotein</keyword>
<dbReference type="SUPFAM" id="SSF51905">
    <property type="entry name" value="FAD/NAD(P)-binding domain"/>
    <property type="match status" value="1"/>
</dbReference>
<dbReference type="Pfam" id="PF07992">
    <property type="entry name" value="Pyr_redox_2"/>
    <property type="match status" value="1"/>
</dbReference>
<evidence type="ECO:0000256" key="1">
    <source>
        <dbReference type="ARBA" id="ARBA00001974"/>
    </source>
</evidence>
<dbReference type="RefSeq" id="WP_263593409.1">
    <property type="nucleotide sequence ID" value="NZ_CP107020.1"/>
</dbReference>
<evidence type="ECO:0000256" key="3">
    <source>
        <dbReference type="ARBA" id="ARBA00022630"/>
    </source>
</evidence>
<sequence>MAPAPTMTPDLEVDVVVLGGGPVGENVAQYATEDSDLTAAIVEGELMGGECSYYACMPSKALLRPVAVADVTTDLPGVTPAELDRDALLRRRDDWVSHYDDAGQVSWAEGIGIDVIRGHGRLTGERTVEVTTPDGARRRLRARRAVVIATGSEPQVPGTLSGVQAWGSRDATGVREVPGSLLVVGGGVVACEAATWMAALGAEVTMLVRGVGLLSRLEPSAGAAVADGLRRLGVTVETGVDVESADRQDPRATGLGRVHGGSVRVRTNRGERTADEILVATGRRPRLDDLGLETIGLAPDDVTSGALPAWLHAVGDASGEAQLTHWGKYRARVVGAAIRADALGDEREPEAPVIAVPQVVFTEPQVAAVGMTAAQAKDAGDDTVTVEIPFSGAAGTALLRDHVPGTATLVADRARRHLVGATFVGPDAAELVHAATIAIVGQVPLHVLRHAVPSYPTASELWLRLLEEFPRELRRAGR</sequence>
<dbReference type="PRINTS" id="PR00368">
    <property type="entry name" value="FADPNR"/>
</dbReference>
<dbReference type="Proteomes" id="UP001164305">
    <property type="component" value="Chromosome"/>
</dbReference>
<dbReference type="SUPFAM" id="SSF55424">
    <property type="entry name" value="FAD/NAD-linked reductases, dimerisation (C-terminal) domain"/>
    <property type="match status" value="1"/>
</dbReference>
<feature type="domain" description="FAD/NAD(P)-binding" evidence="6">
    <location>
        <begin position="14"/>
        <end position="297"/>
    </location>
</feature>
<evidence type="ECO:0000256" key="2">
    <source>
        <dbReference type="ARBA" id="ARBA00007532"/>
    </source>
</evidence>
<comment type="cofactor">
    <cofactor evidence="1">
        <name>FAD</name>
        <dbReference type="ChEBI" id="CHEBI:57692"/>
    </cofactor>
</comment>
<feature type="domain" description="Pyridine nucleotide-disulphide oxidoreductase dimerisation" evidence="5">
    <location>
        <begin position="356"/>
        <end position="461"/>
    </location>
</feature>
<dbReference type="InterPro" id="IPR016156">
    <property type="entry name" value="FAD/NAD-linked_Rdtase_dimer_sf"/>
</dbReference>
<dbReference type="PRINTS" id="PR00411">
    <property type="entry name" value="PNDRDTASEI"/>
</dbReference>
<reference evidence="7" key="1">
    <citation type="submission" date="2022-10" db="EMBL/GenBank/DDBJ databases">
        <title>Whole-Genome Sequencing of Brachybacterium huguangmaarense BRM-3, Isolated from Betula schmidtii.</title>
        <authorList>
            <person name="Haam D."/>
        </authorList>
    </citation>
    <scope>NUCLEOTIDE SEQUENCE</scope>
    <source>
        <strain evidence="7">BRM-3</strain>
    </source>
</reference>
<dbReference type="InterPro" id="IPR023753">
    <property type="entry name" value="FAD/NAD-binding_dom"/>
</dbReference>
<dbReference type="PANTHER" id="PTHR43014">
    <property type="entry name" value="MERCURIC REDUCTASE"/>
    <property type="match status" value="1"/>
</dbReference>
<dbReference type="Pfam" id="PF02852">
    <property type="entry name" value="Pyr_redox_dim"/>
    <property type="match status" value="1"/>
</dbReference>
<evidence type="ECO:0000256" key="4">
    <source>
        <dbReference type="ARBA" id="ARBA00022827"/>
    </source>
</evidence>